<dbReference type="RefSeq" id="WP_106841482.1">
    <property type="nucleotide sequence ID" value="NZ_JARMEZ010000006.1"/>
</dbReference>
<keyword evidence="1" id="KW-1133">Transmembrane helix</keyword>
<keyword evidence="1" id="KW-0472">Membrane</keyword>
<organism evidence="2 3">
    <name type="scientific">Brevibacillus fortis</name>
    <dbReference type="NCBI Taxonomy" id="2126352"/>
    <lineage>
        <taxon>Bacteria</taxon>
        <taxon>Bacillati</taxon>
        <taxon>Bacillota</taxon>
        <taxon>Bacilli</taxon>
        <taxon>Bacillales</taxon>
        <taxon>Paenibacillaceae</taxon>
        <taxon>Brevibacillus</taxon>
    </lineage>
</organism>
<keyword evidence="3" id="KW-1185">Reference proteome</keyword>
<comment type="caution">
    <text evidence="2">The sequence shown here is derived from an EMBL/GenBank/DDBJ whole genome shotgun (WGS) entry which is preliminary data.</text>
</comment>
<name>A0A2P7ULZ6_9BACL</name>
<accession>A0A2P7ULZ6</accession>
<feature type="transmembrane region" description="Helical" evidence="1">
    <location>
        <begin position="57"/>
        <end position="76"/>
    </location>
</feature>
<dbReference type="AlphaFoldDB" id="A0A2P7ULZ6"/>
<protein>
    <submittedName>
        <fullName evidence="2">Uncharacterized protein</fullName>
    </submittedName>
</protein>
<reference evidence="2 3" key="1">
    <citation type="submission" date="2018-03" db="EMBL/GenBank/DDBJ databases">
        <title>Brevisbacillus phylogenomics.</title>
        <authorList>
            <person name="Dunlap C."/>
        </authorList>
    </citation>
    <scope>NUCLEOTIDE SEQUENCE [LARGE SCALE GENOMIC DNA]</scope>
    <source>
        <strain evidence="2 3">NRRL NRS-1210</strain>
    </source>
</reference>
<evidence type="ECO:0000313" key="2">
    <source>
        <dbReference type="EMBL" id="PSJ87935.1"/>
    </source>
</evidence>
<proteinExistence type="predicted"/>
<evidence type="ECO:0000313" key="3">
    <source>
        <dbReference type="Proteomes" id="UP000240419"/>
    </source>
</evidence>
<dbReference type="Proteomes" id="UP000240419">
    <property type="component" value="Unassembled WGS sequence"/>
</dbReference>
<evidence type="ECO:0000256" key="1">
    <source>
        <dbReference type="SAM" id="Phobius"/>
    </source>
</evidence>
<dbReference type="EMBL" id="PXZM01000046">
    <property type="protein sequence ID" value="PSJ87935.1"/>
    <property type="molecule type" value="Genomic_DNA"/>
</dbReference>
<gene>
    <name evidence="2" type="ORF">C7R93_25830</name>
</gene>
<sequence>MSTGLIQFLVGLGIVGMQNLLGRLNHAYWGAIFPAIFLGYLAYGYTSGLFKEGSEFTIVLVGIGGIAILSLAWSEGRRAMKAKRKKEMERMELLDL</sequence>
<keyword evidence="1" id="KW-0812">Transmembrane</keyword>
<feature type="transmembrane region" description="Helical" evidence="1">
    <location>
        <begin position="27"/>
        <end position="45"/>
    </location>
</feature>
<dbReference type="OrthoDB" id="2470211at2"/>